<proteinExistence type="predicted"/>
<keyword evidence="3" id="KW-1185">Reference proteome</keyword>
<gene>
    <name evidence="2" type="ORF">FKW77_008766</name>
</gene>
<dbReference type="Proteomes" id="UP000316270">
    <property type="component" value="Chromosome 10"/>
</dbReference>
<feature type="compositionally biased region" description="Basic and acidic residues" evidence="1">
    <location>
        <begin position="101"/>
        <end position="115"/>
    </location>
</feature>
<feature type="compositionally biased region" description="Acidic residues" evidence="1">
    <location>
        <begin position="86"/>
        <end position="97"/>
    </location>
</feature>
<evidence type="ECO:0000256" key="1">
    <source>
        <dbReference type="SAM" id="MobiDB-lite"/>
    </source>
</evidence>
<evidence type="ECO:0000313" key="3">
    <source>
        <dbReference type="Proteomes" id="UP000316270"/>
    </source>
</evidence>
<accession>A0A517LEF1</accession>
<dbReference type="AlphaFoldDB" id="A0A517LEF1"/>
<feature type="compositionally biased region" description="Polar residues" evidence="1">
    <location>
        <begin position="75"/>
        <end position="85"/>
    </location>
</feature>
<dbReference type="EMBL" id="CP042194">
    <property type="protein sequence ID" value="QDS74004.1"/>
    <property type="molecule type" value="Genomic_DNA"/>
</dbReference>
<feature type="region of interest" description="Disordered" evidence="1">
    <location>
        <begin position="72"/>
        <end position="150"/>
    </location>
</feature>
<feature type="compositionally biased region" description="Basic and acidic residues" evidence="1">
    <location>
        <begin position="121"/>
        <end position="134"/>
    </location>
</feature>
<name>A0A517LEF1_9PEZI</name>
<organism evidence="2 3">
    <name type="scientific">Venturia effusa</name>
    <dbReference type="NCBI Taxonomy" id="50376"/>
    <lineage>
        <taxon>Eukaryota</taxon>
        <taxon>Fungi</taxon>
        <taxon>Dikarya</taxon>
        <taxon>Ascomycota</taxon>
        <taxon>Pezizomycotina</taxon>
        <taxon>Dothideomycetes</taxon>
        <taxon>Pleosporomycetidae</taxon>
        <taxon>Venturiales</taxon>
        <taxon>Venturiaceae</taxon>
        <taxon>Venturia</taxon>
    </lineage>
</organism>
<protein>
    <submittedName>
        <fullName evidence="2">Uncharacterized protein</fullName>
    </submittedName>
</protein>
<sequence>MPPKGTSVVVKRKHPPYAQSEDNIIIAGKNAQLSWAQIAEKLNVHHAANNTDVTRSRFSARQRWTLFLEGIHGSGAQNDAGSSGEEQGEDGLVEEQESGQAEEREVGGEGSKELDFTTNKHNHELDSLKEKGLDAEEEPQILREASSQHEMERYAAAKRLEGGD</sequence>
<evidence type="ECO:0000313" key="2">
    <source>
        <dbReference type="EMBL" id="QDS74004.1"/>
    </source>
</evidence>
<reference evidence="2 3" key="1">
    <citation type="submission" date="2019-07" db="EMBL/GenBank/DDBJ databases">
        <title>Finished genome of Venturia effusa.</title>
        <authorList>
            <person name="Young C.A."/>
            <person name="Cox M.P."/>
            <person name="Ganley A.R.D."/>
            <person name="David W.J."/>
        </authorList>
    </citation>
    <scope>NUCLEOTIDE SEQUENCE [LARGE SCALE GENOMIC DNA]</scope>
    <source>
        <strain evidence="3">albino</strain>
    </source>
</reference>